<dbReference type="PANTHER" id="PTHR32305:SF15">
    <property type="entry name" value="PROTEIN RHSA-RELATED"/>
    <property type="match status" value="1"/>
</dbReference>
<evidence type="ECO:0000313" key="1">
    <source>
        <dbReference type="EMBL" id="SEC63383.1"/>
    </source>
</evidence>
<organism evidence="1 2">
    <name type="scientific">Pseudomonas frederiksbergensis</name>
    <dbReference type="NCBI Taxonomy" id="104087"/>
    <lineage>
        <taxon>Bacteria</taxon>
        <taxon>Pseudomonadati</taxon>
        <taxon>Pseudomonadota</taxon>
        <taxon>Gammaproteobacteria</taxon>
        <taxon>Pseudomonadales</taxon>
        <taxon>Pseudomonadaceae</taxon>
        <taxon>Pseudomonas</taxon>
    </lineage>
</organism>
<dbReference type="Gene3D" id="2.180.10.10">
    <property type="entry name" value="RHS repeat-associated core"/>
    <property type="match status" value="1"/>
</dbReference>
<sequence>MSSHIHSHTPTLNVVDSRGLQVREVTYLRNQSITQPQARITRHLHDINGQVLEQRLHTNNAQTADLKQVRSLSGALLLNSSIDAGWRLAFCGEAGQTLKSWDSRGSHWQTDYDDQLRPLVISEQSKGGVLQAIERFTYADNSSAHTQNNQCGRLIRHDDPAGKRLLSKYDQAGQLLSETRHFLKEQQPANWPQAVDDRDKLLEDQTYTTSWQYAPTGETLEQTDAKGHTQRFWFDVAGQLRKVTLQLASATQQTVILDQVKYNAQGQIESQTLGSKILSEATYTPANGRTNRRTISRTGGSILQKLHYAYDAVGNVLSVEDHTKPVQHNANQRIKPVNTYVYDSLYQLVQASGREEQGASIRAPLPDWSTRQGDRSRLLNFTEHYTYDERANLIKLQHRREGNNYIRNMHIASGSNRALPWKTGDAPADFAKGFDANGNLQWLQTGQPLQWNARNQLQRVELVERDSEGADAETYLYDGNGQRVRKQQTKKVHTITHVQDVSYLPGLELRERATEKLEVITLQAGGSTVRCLHWSQGTPAQITNDALRYNFTDHLGSTTLELDAEGRLISEEGYYPFGGTAWRAARNTLEAKYRTVRYSGKERDASGLYYYGHRYYAPWLQRWISPDPAGTTDGLNLYRFVGNNPVTHQDYLGLMKYEIAPFSTAATADAPLSTQIVTAHNTFNSRFITNTQDINNYVLAYDLTWTTRGLLYMGAGNQIGDILNSREHSWGLTHQLRTNIGAYPSTQVRAEHAVAAGAGMCDEFAAVSSRLAASSLRGYGTPIHIAQIPGHTFTLLGDPTRDPLVVDPWVSYPIPDRLSLSRYNHPQLQAFNTTPAMPQDPAYAISLANVATHTPLYTGVRPSMQPPLHQNIQNDLNSPAGVSSWVWDQMSSQQQSSDIWAFSNSTLLNFAHVPVNHRSRLDATALRPSIYAVQFQQPNPFRRI</sequence>
<reference evidence="1 2" key="1">
    <citation type="submission" date="2016-10" db="EMBL/GenBank/DDBJ databases">
        <authorList>
            <person name="de Groot N.N."/>
        </authorList>
    </citation>
    <scope>NUCLEOTIDE SEQUENCE [LARGE SCALE GENOMIC DNA]</scope>
    <source>
        <strain evidence="1 2">BS3655</strain>
    </source>
</reference>
<gene>
    <name evidence="1" type="ORF">SAMN04490185_1785</name>
</gene>
<dbReference type="RefSeq" id="WP_074873593.1">
    <property type="nucleotide sequence ID" value="NZ_FNTF01000002.1"/>
</dbReference>
<dbReference type="AlphaFoldDB" id="A0A1H4U3Q2"/>
<accession>A0A1H4U3Q2</accession>
<name>A0A1H4U3Q2_9PSED</name>
<dbReference type="NCBIfam" id="TIGR03696">
    <property type="entry name" value="Rhs_assc_core"/>
    <property type="match status" value="1"/>
</dbReference>
<protein>
    <submittedName>
        <fullName evidence="1">Insecticidal toxin complex protein TccC</fullName>
    </submittedName>
</protein>
<dbReference type="InterPro" id="IPR050708">
    <property type="entry name" value="T6SS_VgrG/RHS"/>
</dbReference>
<dbReference type="PANTHER" id="PTHR32305">
    <property type="match status" value="1"/>
</dbReference>
<evidence type="ECO:0000313" key="2">
    <source>
        <dbReference type="Proteomes" id="UP000183114"/>
    </source>
</evidence>
<proteinExistence type="predicted"/>
<dbReference type="InterPro" id="IPR022385">
    <property type="entry name" value="Rhs_assc_core"/>
</dbReference>
<dbReference type="Proteomes" id="UP000183114">
    <property type="component" value="Unassembled WGS sequence"/>
</dbReference>
<dbReference type="EMBL" id="FNTF01000002">
    <property type="protein sequence ID" value="SEC63383.1"/>
    <property type="molecule type" value="Genomic_DNA"/>
</dbReference>